<sequence>MGKYQEEKKTPIIMVKKRRTLLPPSLSEKTGVIARSETEKMEESVSEGISSPAVDTHTPDAPACKKKKEKTPFSTPASLDS</sequence>
<geneLocation type="plasmid" evidence="2">
    <name>pGD80-2</name>
</geneLocation>
<dbReference type="AlphaFoldDB" id="A0A1U9XH42"/>
<gene>
    <name evidence="2" type="ORF">pGD80-2_00109</name>
</gene>
<keyword evidence="2" id="KW-0614">Plasmid</keyword>
<feature type="compositionally biased region" description="Polar residues" evidence="1">
    <location>
        <begin position="72"/>
        <end position="81"/>
    </location>
</feature>
<dbReference type="EMBL" id="KY075659">
    <property type="protein sequence ID" value="AQZ20752.1"/>
    <property type="molecule type" value="Genomic_DNA"/>
</dbReference>
<reference evidence="2" key="1">
    <citation type="submission" date="2016-10" db="EMBL/GenBank/DDBJ databases">
        <authorList>
            <person name="Sun J."/>
        </authorList>
    </citation>
    <scope>NUCLEOTIDE SEQUENCE</scope>
    <source>
        <strain evidence="2">GD80</strain>
        <plasmid evidence="2">pGD80-2</plasmid>
    </source>
</reference>
<proteinExistence type="predicted"/>
<name>A0A1U9XH42_ECOLX</name>
<accession>A0A1U9XH42</accession>
<organism evidence="2">
    <name type="scientific">Escherichia coli</name>
    <dbReference type="NCBI Taxonomy" id="562"/>
    <lineage>
        <taxon>Bacteria</taxon>
        <taxon>Pseudomonadati</taxon>
        <taxon>Pseudomonadota</taxon>
        <taxon>Gammaproteobacteria</taxon>
        <taxon>Enterobacterales</taxon>
        <taxon>Enterobacteriaceae</taxon>
        <taxon>Escherichia</taxon>
    </lineage>
</organism>
<feature type="region of interest" description="Disordered" evidence="1">
    <location>
        <begin position="26"/>
        <end position="81"/>
    </location>
</feature>
<evidence type="ECO:0000313" key="2">
    <source>
        <dbReference type="EMBL" id="AQZ20752.1"/>
    </source>
</evidence>
<evidence type="ECO:0000256" key="1">
    <source>
        <dbReference type="SAM" id="MobiDB-lite"/>
    </source>
</evidence>
<protein>
    <submittedName>
        <fullName evidence="2">Uncharacterized protein</fullName>
    </submittedName>
</protein>